<reference evidence="14 15" key="1">
    <citation type="journal article" date="2013" name="Genome Announc.">
        <title>Draft Genome Sequence of Rhizobium mesoamericanum STM3625, a Nitrogen-Fixing Symbiont of Mimosa pudica Isolated in French Guiana (South America).</title>
        <authorList>
            <person name="Moulin L."/>
            <person name="Mornico D."/>
            <person name="Melkonian R."/>
            <person name="Klonowska A."/>
        </authorList>
    </citation>
    <scope>NUCLEOTIDE SEQUENCE [LARGE SCALE GENOMIC DNA]</scope>
    <source>
        <strain evidence="14 15">STM3625</strain>
    </source>
</reference>
<dbReference type="AlphaFoldDB" id="K0PTC7"/>
<dbReference type="PANTHER" id="PTHR47685:SF1">
    <property type="entry name" value="MAGNESIUM TRANSPORT PROTEIN CORA"/>
    <property type="match status" value="1"/>
</dbReference>
<comment type="similarity">
    <text evidence="2">Belongs to the CorA metal ion transporter (MIT) (TC 1.A.35) family.</text>
</comment>
<feature type="transmembrane region" description="Helical" evidence="13">
    <location>
        <begin position="308"/>
        <end position="327"/>
    </location>
</feature>
<dbReference type="InterPro" id="IPR045861">
    <property type="entry name" value="CorA_cytoplasmic_dom"/>
</dbReference>
<dbReference type="GO" id="GO:0015099">
    <property type="term" value="F:nickel cation transmembrane transporter activity"/>
    <property type="evidence" value="ECO:0007669"/>
    <property type="project" value="TreeGrafter"/>
</dbReference>
<evidence type="ECO:0000313" key="14">
    <source>
        <dbReference type="EMBL" id="CCM74605.1"/>
    </source>
</evidence>
<dbReference type="FunFam" id="1.20.58.340:FF:000001">
    <property type="entry name" value="Magnesium transport protein CorA"/>
    <property type="match status" value="1"/>
</dbReference>
<keyword evidence="5" id="KW-1003">Cell membrane</keyword>
<sequence length="333" mass="37623">MPGSPEDYPVITAYCSNCRPVEIGDLSNGLLRDDVMWIDMIEPSREEERFVESALGIEVPTRDDLKDIEPSARLYTENDAVFMTASLVWKAETDAPTLTDVAFILAGKRLITIRYAQPKSFALFIAALPRVPQQWRSGAALLAKLFETVIDRTAEILELSVARIDILSTHVFGERARKVRKPSNYLEEKLRDIAGHHRLVSKVRDSLASLSRLMTFFFSIPAVQQDRDTKELCKTVSRDIQSLNEHASFIAGNITFLLDASLGLINIEQNSIIKIFSIASVVFLPPTLVASIYGMNFEFMPELHFVHGYPYSIGLMVLSAIIPFFFFRWKGWL</sequence>
<evidence type="ECO:0000256" key="3">
    <source>
        <dbReference type="ARBA" id="ARBA00019439"/>
    </source>
</evidence>
<evidence type="ECO:0000256" key="12">
    <source>
        <dbReference type="ARBA" id="ARBA00034269"/>
    </source>
</evidence>
<dbReference type="InterPro" id="IPR002523">
    <property type="entry name" value="MgTranspt_CorA/ZnTranspt_ZntB"/>
</dbReference>
<comment type="subcellular location">
    <subcellularLocation>
        <location evidence="1">Cell inner membrane</location>
        <topology evidence="1">Multi-pass membrane protein</topology>
    </subcellularLocation>
</comment>
<evidence type="ECO:0000256" key="4">
    <source>
        <dbReference type="ARBA" id="ARBA00022448"/>
    </source>
</evidence>
<evidence type="ECO:0000256" key="11">
    <source>
        <dbReference type="ARBA" id="ARBA00023136"/>
    </source>
</evidence>
<evidence type="ECO:0000256" key="9">
    <source>
        <dbReference type="ARBA" id="ARBA00022989"/>
    </source>
</evidence>
<evidence type="ECO:0000256" key="2">
    <source>
        <dbReference type="ARBA" id="ARBA00009765"/>
    </source>
</evidence>
<dbReference type="Gene3D" id="1.20.58.340">
    <property type="entry name" value="Magnesium transport protein CorA, transmembrane region"/>
    <property type="match status" value="2"/>
</dbReference>
<keyword evidence="11 13" id="KW-0472">Membrane</keyword>
<dbReference type="PANTHER" id="PTHR47685">
    <property type="entry name" value="MAGNESIUM TRANSPORT PROTEIN CORA"/>
    <property type="match status" value="1"/>
</dbReference>
<evidence type="ECO:0000256" key="5">
    <source>
        <dbReference type="ARBA" id="ARBA00022475"/>
    </source>
</evidence>
<evidence type="ECO:0000256" key="13">
    <source>
        <dbReference type="SAM" id="Phobius"/>
    </source>
</evidence>
<evidence type="ECO:0000256" key="1">
    <source>
        <dbReference type="ARBA" id="ARBA00004429"/>
    </source>
</evidence>
<keyword evidence="8" id="KW-0460">Magnesium</keyword>
<evidence type="ECO:0000256" key="10">
    <source>
        <dbReference type="ARBA" id="ARBA00023065"/>
    </source>
</evidence>
<protein>
    <recommendedName>
        <fullName evidence="3">Magnesium transport protein CorA</fullName>
    </recommendedName>
</protein>
<dbReference type="CDD" id="cd12837">
    <property type="entry name" value="EcCorA-like_u1"/>
    <property type="match status" value="1"/>
</dbReference>
<dbReference type="eggNOG" id="COG0598">
    <property type="taxonomic scope" value="Bacteria"/>
</dbReference>
<dbReference type="STRING" id="1211777.BN77_1743"/>
<feature type="transmembrane region" description="Helical" evidence="13">
    <location>
        <begin position="272"/>
        <end position="296"/>
    </location>
</feature>
<dbReference type="GO" id="GO:0015095">
    <property type="term" value="F:magnesium ion transmembrane transporter activity"/>
    <property type="evidence" value="ECO:0007669"/>
    <property type="project" value="TreeGrafter"/>
</dbReference>
<dbReference type="GO" id="GO:0005886">
    <property type="term" value="C:plasma membrane"/>
    <property type="evidence" value="ECO:0007669"/>
    <property type="project" value="UniProtKB-SubCell"/>
</dbReference>
<keyword evidence="7 13" id="KW-0812">Transmembrane</keyword>
<dbReference type="Pfam" id="PF01544">
    <property type="entry name" value="CorA"/>
    <property type="match status" value="1"/>
</dbReference>
<keyword evidence="9 13" id="KW-1133">Transmembrane helix</keyword>
<proteinExistence type="inferred from homology"/>
<comment type="caution">
    <text evidence="14">The sequence shown here is derived from an EMBL/GenBank/DDBJ whole genome shotgun (WGS) entry which is preliminary data.</text>
</comment>
<keyword evidence="15" id="KW-1185">Reference proteome</keyword>
<dbReference type="EMBL" id="CANI01000006">
    <property type="protein sequence ID" value="CCM74605.1"/>
    <property type="molecule type" value="Genomic_DNA"/>
</dbReference>
<feature type="transmembrane region" description="Helical" evidence="13">
    <location>
        <begin position="247"/>
        <end position="265"/>
    </location>
</feature>
<keyword evidence="6" id="KW-0997">Cell inner membrane</keyword>
<dbReference type="HOGENOM" id="CLU_007127_5_0_5"/>
<comment type="catalytic activity">
    <reaction evidence="12">
        <text>Mg(2+)(in) = Mg(2+)(out)</text>
        <dbReference type="Rhea" id="RHEA:29827"/>
        <dbReference type="ChEBI" id="CHEBI:18420"/>
    </reaction>
</comment>
<accession>K0PTC7</accession>
<keyword evidence="4" id="KW-0813">Transport</keyword>
<evidence type="ECO:0000256" key="8">
    <source>
        <dbReference type="ARBA" id="ARBA00022842"/>
    </source>
</evidence>
<keyword evidence="10" id="KW-0406">Ion transport</keyword>
<evidence type="ECO:0000256" key="6">
    <source>
        <dbReference type="ARBA" id="ARBA00022519"/>
    </source>
</evidence>
<dbReference type="Proteomes" id="UP000009319">
    <property type="component" value="Unassembled WGS sequence"/>
</dbReference>
<dbReference type="InterPro" id="IPR050829">
    <property type="entry name" value="CorA_MIT"/>
</dbReference>
<dbReference type="SUPFAM" id="SSF143865">
    <property type="entry name" value="CorA soluble domain-like"/>
    <property type="match status" value="1"/>
</dbReference>
<dbReference type="SUPFAM" id="SSF144083">
    <property type="entry name" value="Magnesium transport protein CorA, transmembrane region"/>
    <property type="match status" value="1"/>
</dbReference>
<organism evidence="14 15">
    <name type="scientific">Rhizobium mesoamericanum STM3625</name>
    <dbReference type="NCBI Taxonomy" id="1211777"/>
    <lineage>
        <taxon>Bacteria</taxon>
        <taxon>Pseudomonadati</taxon>
        <taxon>Pseudomonadota</taxon>
        <taxon>Alphaproteobacteria</taxon>
        <taxon>Hyphomicrobiales</taxon>
        <taxon>Rhizobiaceae</taxon>
        <taxon>Rhizobium/Agrobacterium group</taxon>
        <taxon>Rhizobium</taxon>
    </lineage>
</organism>
<name>K0PTC7_9HYPH</name>
<evidence type="ECO:0000256" key="7">
    <source>
        <dbReference type="ARBA" id="ARBA00022692"/>
    </source>
</evidence>
<dbReference type="Gene3D" id="3.30.460.20">
    <property type="entry name" value="CorA soluble domain-like"/>
    <property type="match status" value="1"/>
</dbReference>
<gene>
    <name evidence="14" type="ORF">BN77_1743</name>
</gene>
<evidence type="ECO:0000313" key="15">
    <source>
        <dbReference type="Proteomes" id="UP000009319"/>
    </source>
</evidence>
<dbReference type="InterPro" id="IPR045863">
    <property type="entry name" value="CorA_TM1_TM2"/>
</dbReference>
<dbReference type="GO" id="GO:0015087">
    <property type="term" value="F:cobalt ion transmembrane transporter activity"/>
    <property type="evidence" value="ECO:0007669"/>
    <property type="project" value="TreeGrafter"/>
</dbReference>